<sequence>MQKIAEVAGDPTPSTIARTVTQVVDVDSQPLLEYVVNHRPSSQSETAASNGGTSTSPVVEVRDAIDHRTVVDVSFANENRQSTLTLPSTSINSLAANVLGENPASPEENQRQQATDFWRGLETPSRPLTAQQTSVISAPVVQSILSHPDFQKSRVDKSQSNSLSGQYLPSNKEVISSTNSSNNSSSQKLNPAAQEFTISHQPQIPLLKDLLPITAPKMYLSKDDTEIRKTTETFIPNYSIEEINSEGRLNHASNGSDDNDIDMEYAMEEEPFYSEISTTTFHNHLKKVRAKKKVQVRRYAILNKD</sequence>
<dbReference type="EMBL" id="OX459123">
    <property type="protein sequence ID" value="CAI9108372.1"/>
    <property type="molecule type" value="Genomic_DNA"/>
</dbReference>
<reference evidence="2" key="1">
    <citation type="submission" date="2023-03" db="EMBL/GenBank/DDBJ databases">
        <authorList>
            <person name="Julca I."/>
        </authorList>
    </citation>
    <scope>NUCLEOTIDE SEQUENCE</scope>
</reference>
<gene>
    <name evidence="2" type="ORF">OLC1_LOCUS16472</name>
</gene>
<keyword evidence="3" id="KW-1185">Reference proteome</keyword>
<dbReference type="Proteomes" id="UP001161247">
    <property type="component" value="Chromosome 6"/>
</dbReference>
<feature type="compositionally biased region" description="Low complexity" evidence="1">
    <location>
        <begin position="176"/>
        <end position="186"/>
    </location>
</feature>
<name>A0AAV1DNU2_OLDCO</name>
<accession>A0AAV1DNU2</accession>
<organism evidence="2 3">
    <name type="scientific">Oldenlandia corymbosa var. corymbosa</name>
    <dbReference type="NCBI Taxonomy" id="529605"/>
    <lineage>
        <taxon>Eukaryota</taxon>
        <taxon>Viridiplantae</taxon>
        <taxon>Streptophyta</taxon>
        <taxon>Embryophyta</taxon>
        <taxon>Tracheophyta</taxon>
        <taxon>Spermatophyta</taxon>
        <taxon>Magnoliopsida</taxon>
        <taxon>eudicotyledons</taxon>
        <taxon>Gunneridae</taxon>
        <taxon>Pentapetalae</taxon>
        <taxon>asterids</taxon>
        <taxon>lamiids</taxon>
        <taxon>Gentianales</taxon>
        <taxon>Rubiaceae</taxon>
        <taxon>Rubioideae</taxon>
        <taxon>Spermacoceae</taxon>
        <taxon>Hedyotis-Oldenlandia complex</taxon>
        <taxon>Oldenlandia</taxon>
    </lineage>
</organism>
<proteinExistence type="predicted"/>
<evidence type="ECO:0000313" key="3">
    <source>
        <dbReference type="Proteomes" id="UP001161247"/>
    </source>
</evidence>
<feature type="region of interest" description="Disordered" evidence="1">
    <location>
        <begin position="151"/>
        <end position="190"/>
    </location>
</feature>
<evidence type="ECO:0000256" key="1">
    <source>
        <dbReference type="SAM" id="MobiDB-lite"/>
    </source>
</evidence>
<feature type="compositionally biased region" description="Polar residues" evidence="1">
    <location>
        <begin position="158"/>
        <end position="175"/>
    </location>
</feature>
<dbReference type="AlphaFoldDB" id="A0AAV1DNU2"/>
<evidence type="ECO:0000313" key="2">
    <source>
        <dbReference type="EMBL" id="CAI9108372.1"/>
    </source>
</evidence>
<feature type="region of interest" description="Disordered" evidence="1">
    <location>
        <begin position="38"/>
        <end position="57"/>
    </location>
</feature>
<feature type="compositionally biased region" description="Polar residues" evidence="1">
    <location>
        <begin position="39"/>
        <end position="57"/>
    </location>
</feature>
<protein>
    <submittedName>
        <fullName evidence="2">OLC1v1007945C1</fullName>
    </submittedName>
</protein>